<name>A0ABP9NSB1_9PSEU</name>
<keyword evidence="2" id="KW-1185">Reference proteome</keyword>
<proteinExistence type="predicted"/>
<organism evidence="1 2">
    <name type="scientific">Pseudonocardia adelaidensis</name>
    <dbReference type="NCBI Taxonomy" id="648754"/>
    <lineage>
        <taxon>Bacteria</taxon>
        <taxon>Bacillati</taxon>
        <taxon>Actinomycetota</taxon>
        <taxon>Actinomycetes</taxon>
        <taxon>Pseudonocardiales</taxon>
        <taxon>Pseudonocardiaceae</taxon>
        <taxon>Pseudonocardia</taxon>
    </lineage>
</organism>
<gene>
    <name evidence="1" type="ORF">GCM10023320_41860</name>
</gene>
<dbReference type="RefSeq" id="WP_345606915.1">
    <property type="nucleotide sequence ID" value="NZ_BAABJO010000015.1"/>
</dbReference>
<reference evidence="2" key="1">
    <citation type="journal article" date="2019" name="Int. J. Syst. Evol. Microbiol.">
        <title>The Global Catalogue of Microorganisms (GCM) 10K type strain sequencing project: providing services to taxonomists for standard genome sequencing and annotation.</title>
        <authorList>
            <consortium name="The Broad Institute Genomics Platform"/>
            <consortium name="The Broad Institute Genome Sequencing Center for Infectious Disease"/>
            <person name="Wu L."/>
            <person name="Ma J."/>
        </authorList>
    </citation>
    <scope>NUCLEOTIDE SEQUENCE [LARGE SCALE GENOMIC DNA]</scope>
    <source>
        <strain evidence="2">JCM 18302</strain>
    </source>
</reference>
<protein>
    <recommendedName>
        <fullName evidence="3">Transposase</fullName>
    </recommendedName>
</protein>
<sequence length="46" mass="5163">MHLELSDFDGATICGDTLRPISDQEWTCVGHPAHEDDHLALDGTRW</sequence>
<comment type="caution">
    <text evidence="1">The sequence shown here is derived from an EMBL/GenBank/DDBJ whole genome shotgun (WGS) entry which is preliminary data.</text>
</comment>
<evidence type="ECO:0000313" key="1">
    <source>
        <dbReference type="EMBL" id="GAA5126268.1"/>
    </source>
</evidence>
<dbReference type="EMBL" id="BAABJO010000015">
    <property type="protein sequence ID" value="GAA5126268.1"/>
    <property type="molecule type" value="Genomic_DNA"/>
</dbReference>
<accession>A0ABP9NSB1</accession>
<evidence type="ECO:0000313" key="2">
    <source>
        <dbReference type="Proteomes" id="UP001500804"/>
    </source>
</evidence>
<evidence type="ECO:0008006" key="3">
    <source>
        <dbReference type="Google" id="ProtNLM"/>
    </source>
</evidence>
<dbReference type="Proteomes" id="UP001500804">
    <property type="component" value="Unassembled WGS sequence"/>
</dbReference>